<dbReference type="AlphaFoldDB" id="A0A328CWB4"/>
<proteinExistence type="predicted"/>
<dbReference type="Proteomes" id="UP000249390">
    <property type="component" value="Unassembled WGS sequence"/>
</dbReference>
<protein>
    <submittedName>
        <fullName evidence="2">Uncharacterized protein</fullName>
    </submittedName>
</protein>
<feature type="signal peptide" evidence="1">
    <location>
        <begin position="1"/>
        <end position="27"/>
    </location>
</feature>
<dbReference type="EMBL" id="NQVE01000215">
    <property type="protein sequence ID" value="RAL37326.1"/>
    <property type="molecule type" value="Genomic_DNA"/>
</dbReference>
<accession>A0A328CWB4</accession>
<evidence type="ECO:0000313" key="2">
    <source>
        <dbReference type="EMBL" id="RAL37326.1"/>
    </source>
</evidence>
<keyword evidence="3" id="KW-1185">Reference proteome</keyword>
<reference evidence="2 3" key="1">
    <citation type="submission" date="2018-06" db="EMBL/GenBank/DDBJ databases">
        <title>The Genome of Cuscuta australis (Dodder) Provides Insight into the Evolution of Plant Parasitism.</title>
        <authorList>
            <person name="Liu H."/>
        </authorList>
    </citation>
    <scope>NUCLEOTIDE SEQUENCE [LARGE SCALE GENOMIC DNA]</scope>
    <source>
        <strain evidence="3">cv. Yunnan</strain>
        <tissue evidence="2">Vines</tissue>
    </source>
</reference>
<keyword evidence="1" id="KW-0732">Signal</keyword>
<gene>
    <name evidence="2" type="ORF">DM860_000020</name>
</gene>
<name>A0A328CWB4_9ASTE</name>
<comment type="caution">
    <text evidence="2">The sequence shown here is derived from an EMBL/GenBank/DDBJ whole genome shotgun (WGS) entry which is preliminary data.</text>
</comment>
<feature type="chain" id="PRO_5016437403" evidence="1">
    <location>
        <begin position="28"/>
        <end position="107"/>
    </location>
</feature>
<evidence type="ECO:0000313" key="3">
    <source>
        <dbReference type="Proteomes" id="UP000249390"/>
    </source>
</evidence>
<sequence>MTKKGLLLCLPKILSNLLSLNTTLVTADLIHLIQIQQGGIGKSILGEAIFPQRMRGCDEEDGEEEESVTSQQILDKSDTKIFFSEPLGDDDKALRFRHRVKRLAKET</sequence>
<evidence type="ECO:0000256" key="1">
    <source>
        <dbReference type="SAM" id="SignalP"/>
    </source>
</evidence>
<organism evidence="2 3">
    <name type="scientific">Cuscuta australis</name>
    <dbReference type="NCBI Taxonomy" id="267555"/>
    <lineage>
        <taxon>Eukaryota</taxon>
        <taxon>Viridiplantae</taxon>
        <taxon>Streptophyta</taxon>
        <taxon>Embryophyta</taxon>
        <taxon>Tracheophyta</taxon>
        <taxon>Spermatophyta</taxon>
        <taxon>Magnoliopsida</taxon>
        <taxon>eudicotyledons</taxon>
        <taxon>Gunneridae</taxon>
        <taxon>Pentapetalae</taxon>
        <taxon>asterids</taxon>
        <taxon>lamiids</taxon>
        <taxon>Solanales</taxon>
        <taxon>Convolvulaceae</taxon>
        <taxon>Cuscuteae</taxon>
        <taxon>Cuscuta</taxon>
        <taxon>Cuscuta subgen. Grammica</taxon>
        <taxon>Cuscuta sect. Cleistogrammica</taxon>
    </lineage>
</organism>